<name>A0A6G4WLY3_9HYPH</name>
<organism evidence="1 2">
    <name type="scientific">Allomesorhizobium camelthorni</name>
    <dbReference type="NCBI Taxonomy" id="475069"/>
    <lineage>
        <taxon>Bacteria</taxon>
        <taxon>Pseudomonadati</taxon>
        <taxon>Pseudomonadota</taxon>
        <taxon>Alphaproteobacteria</taxon>
        <taxon>Hyphomicrobiales</taxon>
        <taxon>Phyllobacteriaceae</taxon>
        <taxon>Allomesorhizobium</taxon>
    </lineage>
</organism>
<dbReference type="RefSeq" id="WP_165033483.1">
    <property type="nucleotide sequence ID" value="NZ_JAAKZF010000080.1"/>
</dbReference>
<evidence type="ECO:0000313" key="2">
    <source>
        <dbReference type="Proteomes" id="UP001642900"/>
    </source>
</evidence>
<comment type="caution">
    <text evidence="1">The sequence shown here is derived from an EMBL/GenBank/DDBJ whole genome shotgun (WGS) entry which is preliminary data.</text>
</comment>
<evidence type="ECO:0000313" key="1">
    <source>
        <dbReference type="EMBL" id="NGO55120.1"/>
    </source>
</evidence>
<dbReference type="AlphaFoldDB" id="A0A6G4WLY3"/>
<dbReference type="Proteomes" id="UP001642900">
    <property type="component" value="Unassembled WGS sequence"/>
</dbReference>
<protein>
    <submittedName>
        <fullName evidence="1">Type II toxin-antitoxin system VapB family antitoxin</fullName>
    </submittedName>
</protein>
<gene>
    <name evidence="1" type="ORF">G6N73_29220</name>
</gene>
<sequence>MRITVTVDDELLNDARELTGVEKRATLIRMGLEALVQREAARQLARLGGSDPDLKLPPRRRSGS</sequence>
<accession>A0A6G4WLY3</accession>
<dbReference type="InterPro" id="IPR019239">
    <property type="entry name" value="VapB_antitoxin"/>
</dbReference>
<reference evidence="1 2" key="1">
    <citation type="submission" date="2020-02" db="EMBL/GenBank/DDBJ databases">
        <title>Genome sequence of strain CCNWXJ40-4.</title>
        <authorList>
            <person name="Gao J."/>
            <person name="Sun J."/>
        </authorList>
    </citation>
    <scope>NUCLEOTIDE SEQUENCE [LARGE SCALE GENOMIC DNA]</scope>
    <source>
        <strain evidence="1 2">CCNWXJ 40-4</strain>
    </source>
</reference>
<keyword evidence="2" id="KW-1185">Reference proteome</keyword>
<proteinExistence type="predicted"/>
<dbReference type="EMBL" id="JAAKZF010000080">
    <property type="protein sequence ID" value="NGO55120.1"/>
    <property type="molecule type" value="Genomic_DNA"/>
</dbReference>
<dbReference type="Pfam" id="PF09957">
    <property type="entry name" value="VapB_antitoxin"/>
    <property type="match status" value="1"/>
</dbReference>